<evidence type="ECO:0000256" key="2">
    <source>
        <dbReference type="ARBA" id="ARBA00023315"/>
    </source>
</evidence>
<evidence type="ECO:0000313" key="5">
    <source>
        <dbReference type="Proteomes" id="UP001200741"/>
    </source>
</evidence>
<accession>A0ABS8XR59</accession>
<keyword evidence="2" id="KW-0012">Acyltransferase</keyword>
<dbReference type="Proteomes" id="UP001200741">
    <property type="component" value="Unassembled WGS sequence"/>
</dbReference>
<evidence type="ECO:0000259" key="3">
    <source>
        <dbReference type="PROSITE" id="PS51186"/>
    </source>
</evidence>
<dbReference type="PANTHER" id="PTHR10545:SF29">
    <property type="entry name" value="GH14572P-RELATED"/>
    <property type="match status" value="1"/>
</dbReference>
<gene>
    <name evidence="4" type="ORF">LXT13_01670</name>
</gene>
<reference evidence="4 5" key="1">
    <citation type="submission" date="2021-12" db="EMBL/GenBank/DDBJ databases">
        <title>Genome seq of P8.</title>
        <authorList>
            <person name="Seo T."/>
        </authorList>
    </citation>
    <scope>NUCLEOTIDE SEQUENCE [LARGE SCALE GENOMIC DNA]</scope>
    <source>
        <strain evidence="4 5">P8</strain>
    </source>
</reference>
<feature type="domain" description="N-acetyltransferase" evidence="3">
    <location>
        <begin position="6"/>
        <end position="163"/>
    </location>
</feature>
<dbReference type="Gene3D" id="3.40.630.30">
    <property type="match status" value="1"/>
</dbReference>
<evidence type="ECO:0000256" key="1">
    <source>
        <dbReference type="ARBA" id="ARBA00022679"/>
    </source>
</evidence>
<keyword evidence="1" id="KW-0808">Transferase</keyword>
<sequence length="176" mass="19928">MPAPRHDIRAAEPRDLHAIVQLISELAEFENLTHLLEVSPESLAPHLFGDTPAVECLVGEIGGEVVAFALFYQNFSTFLSKPGLYLEDLYVRPAHRRSGLGRALLIELARLACERGYGRFDWTVLDWNEDAIRFYEKLGAEVLPEWRICRLTGDALERYSDGDRPSMWSPSAWLGL</sequence>
<evidence type="ECO:0000313" key="4">
    <source>
        <dbReference type="EMBL" id="MCE4553154.1"/>
    </source>
</evidence>
<protein>
    <submittedName>
        <fullName evidence="4">GNAT family N-acetyltransferase</fullName>
    </submittedName>
</protein>
<dbReference type="Pfam" id="PF00583">
    <property type="entry name" value="Acetyltransf_1"/>
    <property type="match status" value="1"/>
</dbReference>
<dbReference type="SUPFAM" id="SSF55729">
    <property type="entry name" value="Acyl-CoA N-acyltransferases (Nat)"/>
    <property type="match status" value="1"/>
</dbReference>
<dbReference type="EMBL" id="JAJTWU010000001">
    <property type="protein sequence ID" value="MCE4553154.1"/>
    <property type="molecule type" value="Genomic_DNA"/>
</dbReference>
<dbReference type="RefSeq" id="WP_233369863.1">
    <property type="nucleotide sequence ID" value="NZ_JAJTWU010000001.1"/>
</dbReference>
<name>A0ABS8XR59_9BURK</name>
<keyword evidence="5" id="KW-1185">Reference proteome</keyword>
<comment type="caution">
    <text evidence="4">The sequence shown here is derived from an EMBL/GenBank/DDBJ whole genome shotgun (WGS) entry which is preliminary data.</text>
</comment>
<dbReference type="InterPro" id="IPR051016">
    <property type="entry name" value="Diverse_Substrate_AcTransf"/>
</dbReference>
<dbReference type="PANTHER" id="PTHR10545">
    <property type="entry name" value="DIAMINE N-ACETYLTRANSFERASE"/>
    <property type="match status" value="1"/>
</dbReference>
<dbReference type="PROSITE" id="PS51186">
    <property type="entry name" value="GNAT"/>
    <property type="match status" value="1"/>
</dbReference>
<dbReference type="InterPro" id="IPR016181">
    <property type="entry name" value="Acyl_CoA_acyltransferase"/>
</dbReference>
<dbReference type="InterPro" id="IPR000182">
    <property type="entry name" value="GNAT_dom"/>
</dbReference>
<dbReference type="CDD" id="cd04301">
    <property type="entry name" value="NAT_SF"/>
    <property type="match status" value="1"/>
</dbReference>
<proteinExistence type="predicted"/>
<organism evidence="4 5">
    <name type="scientific">Pelomonas cellulosilytica</name>
    <dbReference type="NCBI Taxonomy" id="2906762"/>
    <lineage>
        <taxon>Bacteria</taxon>
        <taxon>Pseudomonadati</taxon>
        <taxon>Pseudomonadota</taxon>
        <taxon>Betaproteobacteria</taxon>
        <taxon>Burkholderiales</taxon>
        <taxon>Sphaerotilaceae</taxon>
        <taxon>Roseateles</taxon>
    </lineage>
</organism>